<comment type="caution">
    <text evidence="2">The sequence shown here is derived from an EMBL/GenBank/DDBJ whole genome shotgun (WGS) entry which is preliminary data.</text>
</comment>
<dbReference type="EMBL" id="JAVRRG010000088">
    <property type="protein sequence ID" value="KAK5087531.1"/>
    <property type="molecule type" value="Genomic_DNA"/>
</dbReference>
<evidence type="ECO:0000313" key="2">
    <source>
        <dbReference type="EMBL" id="KAK5087531.1"/>
    </source>
</evidence>
<keyword evidence="1" id="KW-0472">Membrane</keyword>
<reference evidence="2 3" key="1">
    <citation type="submission" date="2023-08" db="EMBL/GenBank/DDBJ databases">
        <title>Black Yeasts Isolated from many extreme environments.</title>
        <authorList>
            <person name="Coleine C."/>
            <person name="Stajich J.E."/>
            <person name="Selbmann L."/>
        </authorList>
    </citation>
    <scope>NUCLEOTIDE SEQUENCE [LARGE SCALE GENOMIC DNA]</scope>
    <source>
        <strain evidence="2 3">CCFEE 5885</strain>
    </source>
</reference>
<name>A0ABR0K5D5_9EURO</name>
<proteinExistence type="predicted"/>
<organism evidence="2 3">
    <name type="scientific">Lithohypha guttulata</name>
    <dbReference type="NCBI Taxonomy" id="1690604"/>
    <lineage>
        <taxon>Eukaryota</taxon>
        <taxon>Fungi</taxon>
        <taxon>Dikarya</taxon>
        <taxon>Ascomycota</taxon>
        <taxon>Pezizomycotina</taxon>
        <taxon>Eurotiomycetes</taxon>
        <taxon>Chaetothyriomycetidae</taxon>
        <taxon>Chaetothyriales</taxon>
        <taxon>Trichomeriaceae</taxon>
        <taxon>Lithohypha</taxon>
    </lineage>
</organism>
<gene>
    <name evidence="2" type="ORF">LTR24_006648</name>
</gene>
<keyword evidence="3" id="KW-1185">Reference proteome</keyword>
<sequence length="240" mass="26192">MGSPSLPLYVAIGLLMVDSIIELSFISSMVAWLHRRAGGSFEIAYNGSSYSLHGKPVGLLVNQGHTSNGAAGTAFVLIGMGGILILWMRSRQGLGPKGFVKGLYYFWLVMTVLSALFTLAALIATFVITGNHTGQTVDQSVASQLNNQPYPNYVAYPLDFWTPEKWFNAVLKLDLVHTSDRSNINLHVAVMKGWRYNLIPMFVIGLVVACLALWDASRRRKAARYGGHNSELASKQGGSI</sequence>
<keyword evidence="1" id="KW-1133">Transmembrane helix</keyword>
<evidence type="ECO:0000256" key="1">
    <source>
        <dbReference type="SAM" id="Phobius"/>
    </source>
</evidence>
<evidence type="ECO:0000313" key="3">
    <source>
        <dbReference type="Proteomes" id="UP001345013"/>
    </source>
</evidence>
<feature type="transmembrane region" description="Helical" evidence="1">
    <location>
        <begin position="194"/>
        <end position="214"/>
    </location>
</feature>
<feature type="transmembrane region" description="Helical" evidence="1">
    <location>
        <begin position="7"/>
        <end position="33"/>
    </location>
</feature>
<accession>A0ABR0K5D5</accession>
<dbReference type="Proteomes" id="UP001345013">
    <property type="component" value="Unassembled WGS sequence"/>
</dbReference>
<protein>
    <submittedName>
        <fullName evidence="2">Uncharacterized protein</fullName>
    </submittedName>
</protein>
<feature type="transmembrane region" description="Helical" evidence="1">
    <location>
        <begin position="69"/>
        <end position="90"/>
    </location>
</feature>
<feature type="transmembrane region" description="Helical" evidence="1">
    <location>
        <begin position="102"/>
        <end position="128"/>
    </location>
</feature>
<keyword evidence="1" id="KW-0812">Transmembrane</keyword>